<sequence>MNDHFKQNLLLSTGDDRSVLKIADFGFARRNDISDGWVANSSRVLKGSPSTELSHQLQLPTLLESTNFETYMVMGTKITQRQILELKSEAKGWIYPCGFGVQANLEGAQGSSYLLQHHKLLISGRLVAVGLLQRRCTVNGKEEYTPHSKLHFPCSEAERRASLFSFVSLFPPTPTGPLFHLQPSPVH</sequence>
<gene>
    <name evidence="1" type="ORF">SAY86_023754</name>
</gene>
<comment type="caution">
    <text evidence="1">The sequence shown here is derived from an EMBL/GenBank/DDBJ whole genome shotgun (WGS) entry which is preliminary data.</text>
</comment>
<evidence type="ECO:0000313" key="1">
    <source>
        <dbReference type="EMBL" id="KAK4793319.1"/>
    </source>
</evidence>
<dbReference type="EMBL" id="JAXQNO010000008">
    <property type="protein sequence ID" value="KAK4793319.1"/>
    <property type="molecule type" value="Genomic_DNA"/>
</dbReference>
<protein>
    <recommendedName>
        <fullName evidence="3">Protein kinase domain-containing protein</fullName>
    </recommendedName>
</protein>
<evidence type="ECO:0008006" key="3">
    <source>
        <dbReference type="Google" id="ProtNLM"/>
    </source>
</evidence>
<accession>A0AAN7LXV4</accession>
<dbReference type="AlphaFoldDB" id="A0AAN7LXV4"/>
<keyword evidence="2" id="KW-1185">Reference proteome</keyword>
<reference evidence="1 2" key="1">
    <citation type="journal article" date="2023" name="Hortic Res">
        <title>Pangenome of water caltrop reveals structural variations and asymmetric subgenome divergence after allopolyploidization.</title>
        <authorList>
            <person name="Zhang X."/>
            <person name="Chen Y."/>
            <person name="Wang L."/>
            <person name="Yuan Y."/>
            <person name="Fang M."/>
            <person name="Shi L."/>
            <person name="Lu R."/>
            <person name="Comes H.P."/>
            <person name="Ma Y."/>
            <person name="Chen Y."/>
            <person name="Huang G."/>
            <person name="Zhou Y."/>
            <person name="Zheng Z."/>
            <person name="Qiu Y."/>
        </authorList>
    </citation>
    <scope>NUCLEOTIDE SEQUENCE [LARGE SCALE GENOMIC DNA]</scope>
    <source>
        <strain evidence="1">F231</strain>
    </source>
</reference>
<evidence type="ECO:0000313" key="2">
    <source>
        <dbReference type="Proteomes" id="UP001346149"/>
    </source>
</evidence>
<name>A0AAN7LXV4_TRANT</name>
<dbReference type="Proteomes" id="UP001346149">
    <property type="component" value="Unassembled WGS sequence"/>
</dbReference>
<proteinExistence type="predicted"/>
<organism evidence="1 2">
    <name type="scientific">Trapa natans</name>
    <name type="common">Water chestnut</name>
    <dbReference type="NCBI Taxonomy" id="22666"/>
    <lineage>
        <taxon>Eukaryota</taxon>
        <taxon>Viridiplantae</taxon>
        <taxon>Streptophyta</taxon>
        <taxon>Embryophyta</taxon>
        <taxon>Tracheophyta</taxon>
        <taxon>Spermatophyta</taxon>
        <taxon>Magnoliopsida</taxon>
        <taxon>eudicotyledons</taxon>
        <taxon>Gunneridae</taxon>
        <taxon>Pentapetalae</taxon>
        <taxon>rosids</taxon>
        <taxon>malvids</taxon>
        <taxon>Myrtales</taxon>
        <taxon>Lythraceae</taxon>
        <taxon>Trapa</taxon>
    </lineage>
</organism>